<sequence length="101" mass="12038">MFHAVNARKFKSVVTFRKLHRFAREEDLPFIKIELMLYQQARGQLIKDDLNCPLIEWLRAIQFCHWPCLHPPHLEKLEVIKGLNLAVPHDNAVAFIYDFKR</sequence>
<evidence type="ECO:0000313" key="1">
    <source>
        <dbReference type="EMBL" id="PON34797.1"/>
    </source>
</evidence>
<keyword evidence="2" id="KW-1185">Reference proteome</keyword>
<organism evidence="1 2">
    <name type="scientific">Parasponia andersonii</name>
    <name type="common">Sponia andersonii</name>
    <dbReference type="NCBI Taxonomy" id="3476"/>
    <lineage>
        <taxon>Eukaryota</taxon>
        <taxon>Viridiplantae</taxon>
        <taxon>Streptophyta</taxon>
        <taxon>Embryophyta</taxon>
        <taxon>Tracheophyta</taxon>
        <taxon>Spermatophyta</taxon>
        <taxon>Magnoliopsida</taxon>
        <taxon>eudicotyledons</taxon>
        <taxon>Gunneridae</taxon>
        <taxon>Pentapetalae</taxon>
        <taxon>rosids</taxon>
        <taxon>fabids</taxon>
        <taxon>Rosales</taxon>
        <taxon>Cannabaceae</taxon>
        <taxon>Parasponia</taxon>
    </lineage>
</organism>
<dbReference type="Proteomes" id="UP000237105">
    <property type="component" value="Unassembled WGS sequence"/>
</dbReference>
<evidence type="ECO:0000313" key="2">
    <source>
        <dbReference type="Proteomes" id="UP000237105"/>
    </source>
</evidence>
<dbReference type="AlphaFoldDB" id="A0A2P5AE21"/>
<proteinExistence type="predicted"/>
<name>A0A2P5AE21_PARAD</name>
<reference evidence="2" key="1">
    <citation type="submission" date="2016-06" db="EMBL/GenBank/DDBJ databases">
        <title>Parallel loss of symbiosis genes in relatives of nitrogen-fixing non-legume Parasponia.</title>
        <authorList>
            <person name="Van Velzen R."/>
            <person name="Holmer R."/>
            <person name="Bu F."/>
            <person name="Rutten L."/>
            <person name="Van Zeijl A."/>
            <person name="Liu W."/>
            <person name="Santuari L."/>
            <person name="Cao Q."/>
            <person name="Sharma T."/>
            <person name="Shen D."/>
            <person name="Roswanjaya Y."/>
            <person name="Wardhani T."/>
            <person name="Kalhor M.S."/>
            <person name="Jansen J."/>
            <person name="Van den Hoogen J."/>
            <person name="Gungor B."/>
            <person name="Hartog M."/>
            <person name="Hontelez J."/>
            <person name="Verver J."/>
            <person name="Yang W.-C."/>
            <person name="Schijlen E."/>
            <person name="Repin R."/>
            <person name="Schilthuizen M."/>
            <person name="Schranz E."/>
            <person name="Heidstra R."/>
            <person name="Miyata K."/>
            <person name="Fedorova E."/>
            <person name="Kohlen W."/>
            <person name="Bisseling T."/>
            <person name="Smit S."/>
            <person name="Geurts R."/>
        </authorList>
    </citation>
    <scope>NUCLEOTIDE SEQUENCE [LARGE SCALE GENOMIC DNA]</scope>
    <source>
        <strain evidence="2">cv. WU1-14</strain>
    </source>
</reference>
<accession>A0A2P5AE21</accession>
<gene>
    <name evidence="1" type="ORF">PanWU01x14_341440</name>
</gene>
<dbReference type="EMBL" id="JXTB01000642">
    <property type="protein sequence ID" value="PON34797.1"/>
    <property type="molecule type" value="Genomic_DNA"/>
</dbReference>
<dbReference type="OrthoDB" id="10550870at2759"/>
<protein>
    <submittedName>
        <fullName evidence="1">Uncharacterized protein</fullName>
    </submittedName>
</protein>
<comment type="caution">
    <text evidence="1">The sequence shown here is derived from an EMBL/GenBank/DDBJ whole genome shotgun (WGS) entry which is preliminary data.</text>
</comment>